<reference evidence="1" key="1">
    <citation type="submission" date="2020-07" db="EMBL/GenBank/DDBJ databases">
        <title>Dissolved microcystin release linked to lysis of a Microcystis spp. bloom in Lake Erie (USA) attributed to a novel cyanophage.</title>
        <authorList>
            <person name="McKindles K.M."/>
            <person name="Manes M.A."/>
            <person name="DeMarco J.R."/>
            <person name="McClure A."/>
            <person name="McKay R.M."/>
            <person name="Davis T.W."/>
            <person name="Bullerjahn G.S."/>
        </authorList>
    </citation>
    <scope>NUCLEOTIDE SEQUENCE</scope>
</reference>
<protein>
    <submittedName>
        <fullName evidence="1">Uncharacterized protein</fullName>
    </submittedName>
</protein>
<dbReference type="EMBL" id="MT840190">
    <property type="protein sequence ID" value="QNL31752.1"/>
    <property type="molecule type" value="Genomic_DNA"/>
</dbReference>
<organism evidence="1">
    <name type="scientific">Bacteriophage sp</name>
    <dbReference type="NCBI Taxonomy" id="38018"/>
    <lineage>
        <taxon>Viruses</taxon>
    </lineage>
</organism>
<accession>A0A7G9A4S9</accession>
<proteinExistence type="predicted"/>
<sequence length="260" mass="27958">MALINATRMLPTYTDDFGNEYTNLNVKFGDDAPTNVIEDLYSPRTALVSCAATSLFSPRALIATFANGTIHRFPLGSRATADIETSVLLLKTNNAVCIDLEGESWSLVPQTFFTVSFRTTPFTDIPSSKVQESISFDYTPDIQASGNVRLSTRIETNPTSLNGCQKSALDDVEIAGGGICSGKSLGISPRKYIIQAVARKTGEGTGTKPRRVVRNAIVSAKAAATIKSQIDGIAPCAYCVGYQGESVKNVHLLFNEESEE</sequence>
<evidence type="ECO:0000313" key="1">
    <source>
        <dbReference type="EMBL" id="QNL31752.1"/>
    </source>
</evidence>
<name>A0A7G9A4S9_9VIRU</name>